<organism evidence="1 2">
    <name type="scientific">Thermococcus barophilus</name>
    <dbReference type="NCBI Taxonomy" id="55802"/>
    <lineage>
        <taxon>Archaea</taxon>
        <taxon>Methanobacteriati</taxon>
        <taxon>Methanobacteriota</taxon>
        <taxon>Thermococci</taxon>
        <taxon>Thermococcales</taxon>
        <taxon>Thermococcaceae</taxon>
        <taxon>Thermococcus</taxon>
    </lineage>
</organism>
<dbReference type="EMBL" id="CP013050">
    <property type="protein sequence ID" value="ALM75012.1"/>
    <property type="molecule type" value="Genomic_DNA"/>
</dbReference>
<proteinExistence type="predicted"/>
<gene>
    <name evidence="1" type="ORF">TBCH5v1_1070</name>
</gene>
<dbReference type="RefSeq" id="WP_013467165.1">
    <property type="nucleotide sequence ID" value="NZ_CP013050.1"/>
</dbReference>
<protein>
    <recommendedName>
        <fullName evidence="3">Helix-turn-helix type 11 domain-containing protein</fullName>
    </recommendedName>
</protein>
<accession>A0A0S1XB89</accession>
<sequence>MVLKIFQAESANIEECLNHIKTTSKEEFLKTPGKIEKSKISLNFGAFMNVIIALDIDESQPAEKGLITAYASARNKRDALKKLQDALNKQIKSTMEIVDFEIGTYTTPVTRRTYAVGIIVYNIPLHEVEFSKLSIKERRKILAKALELFNYNPKVLNISEVARTFGVSRDSIYYDIEQILKERRLRSG</sequence>
<dbReference type="PATRIC" id="fig|55802.8.peg.1061"/>
<dbReference type="Proteomes" id="UP000066042">
    <property type="component" value="Chromosome"/>
</dbReference>
<evidence type="ECO:0008006" key="3">
    <source>
        <dbReference type="Google" id="ProtNLM"/>
    </source>
</evidence>
<reference evidence="1 2" key="1">
    <citation type="journal article" date="2016" name="Genome Announc.">
        <title>Complete genome sequence of the hyperthermophilic and piezophilic archaeon Thermococcus barophilus Ch5, capable of growth at the expense of hydrogenogenesis from carbon monoxide and formate.</title>
        <authorList>
            <person name="Oger P."/>
            <person name="Sokolova T.G."/>
            <person name="Kozhevnikova D.A."/>
            <person name="Taranov E.A."/>
            <person name="Vannier P."/>
            <person name="Lee H.S."/>
            <person name="Kwon K.K."/>
            <person name="Kang S.G."/>
            <person name="Lee J.H."/>
            <person name="Bonch-Osmolovskaya E.A."/>
            <person name="Lebedinsky A.V."/>
        </authorList>
    </citation>
    <scope>NUCLEOTIDE SEQUENCE [LARGE SCALE GENOMIC DNA]</scope>
    <source>
        <strain evidence="2">Ch5</strain>
    </source>
</reference>
<dbReference type="AlphaFoldDB" id="A0A0S1XB89"/>
<evidence type="ECO:0000313" key="1">
    <source>
        <dbReference type="EMBL" id="ALM75012.1"/>
    </source>
</evidence>
<dbReference type="OMA" id="MFGVSRD"/>
<name>A0A0S1XB89_THEBA</name>
<dbReference type="GeneID" id="10041208"/>
<evidence type="ECO:0000313" key="2">
    <source>
        <dbReference type="Proteomes" id="UP000066042"/>
    </source>
</evidence>